<comment type="function">
    <text evidence="3">Binds together with bS18 to 16S ribosomal RNA.</text>
</comment>
<dbReference type="GO" id="GO:0006412">
    <property type="term" value="P:translation"/>
    <property type="evidence" value="ECO:0007669"/>
    <property type="project" value="UniProtKB-UniRule"/>
</dbReference>
<dbReference type="SUPFAM" id="SSF54995">
    <property type="entry name" value="Ribosomal protein S6"/>
    <property type="match status" value="1"/>
</dbReference>
<evidence type="ECO:0000313" key="5">
    <source>
        <dbReference type="EMBL" id="PJE75579.1"/>
    </source>
</evidence>
<dbReference type="NCBIfam" id="TIGR00166">
    <property type="entry name" value="S6"/>
    <property type="match status" value="1"/>
</dbReference>
<dbReference type="Proteomes" id="UP000231152">
    <property type="component" value="Unassembled WGS sequence"/>
</dbReference>
<protein>
    <recommendedName>
        <fullName evidence="2 3">Small ribosomal subunit protein bS6</fullName>
    </recommendedName>
</protein>
<dbReference type="GO" id="GO:0005737">
    <property type="term" value="C:cytoplasm"/>
    <property type="evidence" value="ECO:0007669"/>
    <property type="project" value="UniProtKB-ARBA"/>
</dbReference>
<dbReference type="GO" id="GO:0003735">
    <property type="term" value="F:structural constituent of ribosome"/>
    <property type="evidence" value="ECO:0007669"/>
    <property type="project" value="InterPro"/>
</dbReference>
<dbReference type="EMBL" id="PFET01000013">
    <property type="protein sequence ID" value="PJE75579.1"/>
    <property type="molecule type" value="Genomic_DNA"/>
</dbReference>
<dbReference type="GO" id="GO:1990904">
    <property type="term" value="C:ribonucleoprotein complex"/>
    <property type="evidence" value="ECO:0007669"/>
    <property type="project" value="UniProtKB-KW"/>
</dbReference>
<proteinExistence type="inferred from homology"/>
<feature type="region of interest" description="Disordered" evidence="4">
    <location>
        <begin position="110"/>
        <end position="137"/>
    </location>
</feature>
<gene>
    <name evidence="3 5" type="primary">rpsF</name>
    <name evidence="5" type="ORF">COV04_04095</name>
</gene>
<comment type="caution">
    <text evidence="5">The sequence shown here is derived from an EMBL/GenBank/DDBJ whole genome shotgun (WGS) entry which is preliminary data.</text>
</comment>
<organism evidence="5 6">
    <name type="scientific">Candidatus Uhrbacteria bacterium CG10_big_fil_rev_8_21_14_0_10_48_11</name>
    <dbReference type="NCBI Taxonomy" id="1975037"/>
    <lineage>
        <taxon>Bacteria</taxon>
        <taxon>Candidatus Uhriibacteriota</taxon>
    </lineage>
</organism>
<dbReference type="InterPro" id="IPR014717">
    <property type="entry name" value="Transl_elong_EF1B/ribsomal_bS6"/>
</dbReference>
<dbReference type="InterPro" id="IPR020814">
    <property type="entry name" value="Ribosomal_S6_plastid/chlpt"/>
</dbReference>
<dbReference type="Pfam" id="PF01250">
    <property type="entry name" value="Ribosomal_S6"/>
    <property type="match status" value="1"/>
</dbReference>
<evidence type="ECO:0000256" key="2">
    <source>
        <dbReference type="ARBA" id="ARBA00035294"/>
    </source>
</evidence>
<dbReference type="HAMAP" id="MF_00360">
    <property type="entry name" value="Ribosomal_bS6"/>
    <property type="match status" value="1"/>
</dbReference>
<keyword evidence="3" id="KW-0687">Ribonucleoprotein</keyword>
<accession>A0A2M8LDQ1</accession>
<keyword evidence="3" id="KW-0699">rRNA-binding</keyword>
<reference evidence="5 6" key="1">
    <citation type="submission" date="2017-09" db="EMBL/GenBank/DDBJ databases">
        <title>Depth-based differentiation of microbial function through sediment-hosted aquifers and enrichment of novel symbionts in the deep terrestrial subsurface.</title>
        <authorList>
            <person name="Probst A.J."/>
            <person name="Ladd B."/>
            <person name="Jarett J.K."/>
            <person name="Geller-Mcgrath D.E."/>
            <person name="Sieber C.M."/>
            <person name="Emerson J.B."/>
            <person name="Anantharaman K."/>
            <person name="Thomas B.C."/>
            <person name="Malmstrom R."/>
            <person name="Stieglmeier M."/>
            <person name="Klingl A."/>
            <person name="Woyke T."/>
            <person name="Ryan C.M."/>
            <person name="Banfield J.F."/>
        </authorList>
    </citation>
    <scope>NUCLEOTIDE SEQUENCE [LARGE SCALE GENOMIC DNA]</scope>
    <source>
        <strain evidence="5">CG10_big_fil_rev_8_21_14_0_10_48_11</strain>
    </source>
</reference>
<dbReference type="GO" id="GO:0005840">
    <property type="term" value="C:ribosome"/>
    <property type="evidence" value="ECO:0007669"/>
    <property type="project" value="UniProtKB-KW"/>
</dbReference>
<evidence type="ECO:0000313" key="6">
    <source>
        <dbReference type="Proteomes" id="UP000231152"/>
    </source>
</evidence>
<evidence type="ECO:0000256" key="4">
    <source>
        <dbReference type="SAM" id="MobiDB-lite"/>
    </source>
</evidence>
<dbReference type="InterPro" id="IPR035980">
    <property type="entry name" value="Ribosomal_bS6_sf"/>
</dbReference>
<dbReference type="InterPro" id="IPR000529">
    <property type="entry name" value="Ribosomal_bS6"/>
</dbReference>
<dbReference type="PANTHER" id="PTHR21011">
    <property type="entry name" value="MITOCHONDRIAL 28S RIBOSOMAL PROTEIN S6"/>
    <property type="match status" value="1"/>
</dbReference>
<name>A0A2M8LDQ1_9BACT</name>
<dbReference type="CDD" id="cd00473">
    <property type="entry name" value="bS6"/>
    <property type="match status" value="1"/>
</dbReference>
<keyword evidence="3" id="KW-0694">RNA-binding</keyword>
<dbReference type="Gene3D" id="3.30.70.60">
    <property type="match status" value="1"/>
</dbReference>
<evidence type="ECO:0000256" key="1">
    <source>
        <dbReference type="ARBA" id="ARBA00009512"/>
    </source>
</evidence>
<dbReference type="GO" id="GO:0070181">
    <property type="term" value="F:small ribosomal subunit rRNA binding"/>
    <property type="evidence" value="ECO:0007669"/>
    <property type="project" value="TreeGrafter"/>
</dbReference>
<evidence type="ECO:0000256" key="3">
    <source>
        <dbReference type="HAMAP-Rule" id="MF_00360"/>
    </source>
</evidence>
<comment type="similarity">
    <text evidence="1 3">Belongs to the bacterial ribosomal protein bS6 family.</text>
</comment>
<dbReference type="AlphaFoldDB" id="A0A2M8LDQ1"/>
<dbReference type="PANTHER" id="PTHR21011:SF1">
    <property type="entry name" value="SMALL RIBOSOMAL SUBUNIT PROTEIN BS6M"/>
    <property type="match status" value="1"/>
</dbReference>
<sequence>MKRYELLYILPATLTEEETTPIATKVTELLQQNGCQISQEVAMEKRHLAYPIKQQRYGYYRLVEFSAEPEVTAKLNDALRLSQEILRHIIVEKPIKSQVTLDREQALRDRLAARRQQHAETAPVEGKPSPAISAEELDQKLSKILEESAEL</sequence>
<keyword evidence="3 5" id="KW-0689">Ribosomal protein</keyword>